<feature type="region of interest" description="Disordered" evidence="1">
    <location>
        <begin position="79"/>
        <end position="99"/>
    </location>
</feature>
<accession>A0ABR8AD39</accession>
<sequence>MEIKTISYQRVLNLDNYESKRLEMFAELHPGDDIDSETSALMETVERKIRENAAKKYEDEINILQQQLSDLKQEINQQIHEGISTSQNQQTSTEPEDAW</sequence>
<dbReference type="RefSeq" id="WP_190546097.1">
    <property type="nucleotide sequence ID" value="NZ_CAWPNO010000067.1"/>
</dbReference>
<feature type="compositionally biased region" description="Polar residues" evidence="1">
    <location>
        <begin position="79"/>
        <end position="93"/>
    </location>
</feature>
<name>A0ABR8AD39_9CYAN</name>
<evidence type="ECO:0000313" key="3">
    <source>
        <dbReference type="Proteomes" id="UP000658514"/>
    </source>
</evidence>
<proteinExistence type="predicted"/>
<dbReference type="EMBL" id="JACJQH010000034">
    <property type="protein sequence ID" value="MBD2197930.1"/>
    <property type="molecule type" value="Genomic_DNA"/>
</dbReference>
<comment type="caution">
    <text evidence="2">The sequence shown here is derived from an EMBL/GenBank/DDBJ whole genome shotgun (WGS) entry which is preliminary data.</text>
</comment>
<keyword evidence="3" id="KW-1185">Reference proteome</keyword>
<dbReference type="Proteomes" id="UP000658514">
    <property type="component" value="Unassembled WGS sequence"/>
</dbReference>
<organism evidence="2 3">
    <name type="scientific">Calothrix parietina FACHB-288</name>
    <dbReference type="NCBI Taxonomy" id="2692896"/>
    <lineage>
        <taxon>Bacteria</taxon>
        <taxon>Bacillati</taxon>
        <taxon>Cyanobacteriota</taxon>
        <taxon>Cyanophyceae</taxon>
        <taxon>Nostocales</taxon>
        <taxon>Calotrichaceae</taxon>
        <taxon>Calothrix</taxon>
    </lineage>
</organism>
<evidence type="ECO:0000256" key="1">
    <source>
        <dbReference type="SAM" id="MobiDB-lite"/>
    </source>
</evidence>
<protein>
    <submittedName>
        <fullName evidence="2">Uncharacterized protein</fullName>
    </submittedName>
</protein>
<evidence type="ECO:0000313" key="2">
    <source>
        <dbReference type="EMBL" id="MBD2197930.1"/>
    </source>
</evidence>
<gene>
    <name evidence="2" type="ORF">H6G24_20860</name>
</gene>
<reference evidence="2 3" key="1">
    <citation type="journal article" date="2020" name="ISME J.">
        <title>Comparative genomics reveals insights into cyanobacterial evolution and habitat adaptation.</title>
        <authorList>
            <person name="Chen M.Y."/>
            <person name="Teng W.K."/>
            <person name="Zhao L."/>
            <person name="Hu C.X."/>
            <person name="Zhou Y.K."/>
            <person name="Han B.P."/>
            <person name="Song L.R."/>
            <person name="Shu W.S."/>
        </authorList>
    </citation>
    <scope>NUCLEOTIDE SEQUENCE [LARGE SCALE GENOMIC DNA]</scope>
    <source>
        <strain evidence="2 3">FACHB-288</strain>
    </source>
</reference>